<feature type="domain" description="FAD-binding" evidence="6">
    <location>
        <begin position="108"/>
        <end position="309"/>
    </location>
</feature>
<evidence type="ECO:0000256" key="2">
    <source>
        <dbReference type="ARBA" id="ARBA00022630"/>
    </source>
</evidence>
<keyword evidence="4" id="KW-0560">Oxidoreductase</keyword>
<dbReference type="PANTHER" id="PTHR13789:SF309">
    <property type="entry name" value="PUTATIVE (AFU_ORTHOLOGUE AFUA_6G14510)-RELATED"/>
    <property type="match status" value="1"/>
</dbReference>
<dbReference type="Gene3D" id="3.50.50.60">
    <property type="entry name" value="FAD/NAD(P)-binding domain"/>
    <property type="match status" value="1"/>
</dbReference>
<evidence type="ECO:0000313" key="8">
    <source>
        <dbReference type="Proteomes" id="UP000076727"/>
    </source>
</evidence>
<keyword evidence="3" id="KW-0274">FAD</keyword>
<accession>A0A165RL28</accession>
<dbReference type="InterPro" id="IPR050493">
    <property type="entry name" value="FAD-dep_Monooxygenase_BioMet"/>
</dbReference>
<keyword evidence="2" id="KW-0285">Flavoprotein</keyword>
<dbReference type="EMBL" id="KV429048">
    <property type="protein sequence ID" value="KZT70894.1"/>
    <property type="molecule type" value="Genomic_DNA"/>
</dbReference>
<keyword evidence="8" id="KW-1185">Reference proteome</keyword>
<evidence type="ECO:0000313" key="7">
    <source>
        <dbReference type="EMBL" id="KZT70894.1"/>
    </source>
</evidence>
<evidence type="ECO:0000256" key="3">
    <source>
        <dbReference type="ARBA" id="ARBA00022827"/>
    </source>
</evidence>
<dbReference type="STRING" id="1314783.A0A165RL28"/>
<dbReference type="GO" id="GO:0071949">
    <property type="term" value="F:FAD binding"/>
    <property type="evidence" value="ECO:0007669"/>
    <property type="project" value="InterPro"/>
</dbReference>
<dbReference type="Proteomes" id="UP000076727">
    <property type="component" value="Unassembled WGS sequence"/>
</dbReference>
<sequence length="387" mass="42611">MDSKTKVIIAGAGIAGSVLAIFLKLKGYEPVVYEKIPEVTYAGLALLLSPNGLRVLNLIPGLLDKIRGLQEDKFTHTSTVPDDEGLLIEFDFSTLPAHAGFGLLRMYIVWGHQLVALDQHADHVEVAFVNGTKDAASFVVGCDGLHSDTRVSMFGREEAGYTGLSQTGGVSPIPEELKPEPRVACWYGDGAYMLALTMPDNQMSWAFTMPEPEEKETWRATDKERKEAFQACPWSQWPLGARELVHTAKKIYGLYGRPELSTWHKGRVILVGDAAHPTSPHLGRCANQAFEDIYHLVRLLVQHNTDAAPPPSDVLAKIFEEYCALRVPRTSRLVKEARAMGESNVVQGIEACKARNAALRAVWSNKQAVMAQVADMYLQPFVGQGEI</sequence>
<comment type="similarity">
    <text evidence="1">Belongs to the paxM FAD-dependent monooxygenase family.</text>
</comment>
<gene>
    <name evidence="7" type="ORF">DAEQUDRAFT_764152</name>
</gene>
<dbReference type="SUPFAM" id="SSF51905">
    <property type="entry name" value="FAD/NAD(P)-binding domain"/>
    <property type="match status" value="1"/>
</dbReference>
<evidence type="ECO:0000256" key="1">
    <source>
        <dbReference type="ARBA" id="ARBA00007992"/>
    </source>
</evidence>
<proteinExistence type="inferred from homology"/>
<evidence type="ECO:0000256" key="5">
    <source>
        <dbReference type="ARBA" id="ARBA00023033"/>
    </source>
</evidence>
<keyword evidence="5" id="KW-0503">Monooxygenase</keyword>
<dbReference type="AlphaFoldDB" id="A0A165RL28"/>
<dbReference type="PRINTS" id="PR00420">
    <property type="entry name" value="RNGMNOXGNASE"/>
</dbReference>
<feature type="domain" description="FAD-binding" evidence="6">
    <location>
        <begin position="4"/>
        <end position="68"/>
    </location>
</feature>
<dbReference type="GO" id="GO:0004497">
    <property type="term" value="F:monooxygenase activity"/>
    <property type="evidence" value="ECO:0007669"/>
    <property type="project" value="UniProtKB-KW"/>
</dbReference>
<dbReference type="InterPro" id="IPR002938">
    <property type="entry name" value="FAD-bd"/>
</dbReference>
<name>A0A165RL28_9APHY</name>
<reference evidence="7 8" key="1">
    <citation type="journal article" date="2016" name="Mol. Biol. Evol.">
        <title>Comparative Genomics of Early-Diverging Mushroom-Forming Fungi Provides Insights into the Origins of Lignocellulose Decay Capabilities.</title>
        <authorList>
            <person name="Nagy L.G."/>
            <person name="Riley R."/>
            <person name="Tritt A."/>
            <person name="Adam C."/>
            <person name="Daum C."/>
            <person name="Floudas D."/>
            <person name="Sun H."/>
            <person name="Yadav J.S."/>
            <person name="Pangilinan J."/>
            <person name="Larsson K.H."/>
            <person name="Matsuura K."/>
            <person name="Barry K."/>
            <person name="Labutti K."/>
            <person name="Kuo R."/>
            <person name="Ohm R.A."/>
            <person name="Bhattacharya S.S."/>
            <person name="Shirouzu T."/>
            <person name="Yoshinaga Y."/>
            <person name="Martin F.M."/>
            <person name="Grigoriev I.V."/>
            <person name="Hibbett D.S."/>
        </authorList>
    </citation>
    <scope>NUCLEOTIDE SEQUENCE [LARGE SCALE GENOMIC DNA]</scope>
    <source>
        <strain evidence="7 8">L-15889</strain>
    </source>
</reference>
<dbReference type="PANTHER" id="PTHR13789">
    <property type="entry name" value="MONOOXYGENASE"/>
    <property type="match status" value="1"/>
</dbReference>
<evidence type="ECO:0000259" key="6">
    <source>
        <dbReference type="Pfam" id="PF01494"/>
    </source>
</evidence>
<organism evidence="7 8">
    <name type="scientific">Daedalea quercina L-15889</name>
    <dbReference type="NCBI Taxonomy" id="1314783"/>
    <lineage>
        <taxon>Eukaryota</taxon>
        <taxon>Fungi</taxon>
        <taxon>Dikarya</taxon>
        <taxon>Basidiomycota</taxon>
        <taxon>Agaricomycotina</taxon>
        <taxon>Agaricomycetes</taxon>
        <taxon>Polyporales</taxon>
        <taxon>Fomitopsis</taxon>
    </lineage>
</organism>
<dbReference type="OrthoDB" id="47494at2759"/>
<protein>
    <submittedName>
        <fullName evidence="7">FAD/NAD(P)-binding domain-containing protein</fullName>
    </submittedName>
</protein>
<dbReference type="InterPro" id="IPR036188">
    <property type="entry name" value="FAD/NAD-bd_sf"/>
</dbReference>
<dbReference type="Pfam" id="PF01494">
    <property type="entry name" value="FAD_binding_3"/>
    <property type="match status" value="2"/>
</dbReference>
<evidence type="ECO:0000256" key="4">
    <source>
        <dbReference type="ARBA" id="ARBA00023002"/>
    </source>
</evidence>